<proteinExistence type="predicted"/>
<sequence length="71" mass="8180">MPVIHDEIDARRLGRERRERQRRAVIRVLSLLAVVIVGFVIAALMAPPDEPVTAAEKRSKLFYDRIEPEDQ</sequence>
<feature type="transmembrane region" description="Helical" evidence="1">
    <location>
        <begin position="24"/>
        <end position="46"/>
    </location>
</feature>
<evidence type="ECO:0000313" key="2">
    <source>
        <dbReference type="EMBL" id="QPC44042.1"/>
    </source>
</evidence>
<protein>
    <submittedName>
        <fullName evidence="2">Uncharacterized protein</fullName>
    </submittedName>
</protein>
<dbReference type="KEGG" id="kmn:HW532_15885"/>
<accession>A0A7S8C616</accession>
<organism evidence="2 3">
    <name type="scientific">Kaustia mangrovi</name>
    <dbReference type="NCBI Taxonomy" id="2593653"/>
    <lineage>
        <taxon>Bacteria</taxon>
        <taxon>Pseudomonadati</taxon>
        <taxon>Pseudomonadota</taxon>
        <taxon>Alphaproteobacteria</taxon>
        <taxon>Hyphomicrobiales</taxon>
        <taxon>Parvibaculaceae</taxon>
        <taxon>Kaustia</taxon>
    </lineage>
</organism>
<dbReference type="AlphaFoldDB" id="A0A7S8C616"/>
<keyword evidence="1" id="KW-0812">Transmembrane</keyword>
<dbReference type="EMBL" id="CP058214">
    <property type="protein sequence ID" value="QPC44042.1"/>
    <property type="molecule type" value="Genomic_DNA"/>
</dbReference>
<name>A0A7S8C616_9HYPH</name>
<keyword evidence="1" id="KW-1133">Transmembrane helix</keyword>
<reference evidence="2 3" key="1">
    <citation type="submission" date="2020-06" db="EMBL/GenBank/DDBJ databases">
        <title>Genome sequence of 2 isolates from Red Sea Mangroves.</title>
        <authorList>
            <person name="Sefrji F."/>
            <person name="Michoud G."/>
            <person name="Merlino G."/>
            <person name="Daffonchio D."/>
        </authorList>
    </citation>
    <scope>NUCLEOTIDE SEQUENCE [LARGE SCALE GENOMIC DNA]</scope>
    <source>
        <strain evidence="2 3">R1DC25</strain>
    </source>
</reference>
<keyword evidence="1" id="KW-0472">Membrane</keyword>
<dbReference type="Proteomes" id="UP000593594">
    <property type="component" value="Chromosome"/>
</dbReference>
<dbReference type="RefSeq" id="WP_213161405.1">
    <property type="nucleotide sequence ID" value="NZ_CP058214.1"/>
</dbReference>
<gene>
    <name evidence="2" type="ORF">HW532_15885</name>
</gene>
<evidence type="ECO:0000313" key="3">
    <source>
        <dbReference type="Proteomes" id="UP000593594"/>
    </source>
</evidence>
<evidence type="ECO:0000256" key="1">
    <source>
        <dbReference type="SAM" id="Phobius"/>
    </source>
</evidence>
<keyword evidence="3" id="KW-1185">Reference proteome</keyword>